<dbReference type="GO" id="GO:0016614">
    <property type="term" value="F:oxidoreductase activity, acting on CH-OH group of donors"/>
    <property type="evidence" value="ECO:0007669"/>
    <property type="project" value="InterPro"/>
</dbReference>
<dbReference type="InterPro" id="IPR007867">
    <property type="entry name" value="GMC_OxRtase_C"/>
</dbReference>
<dbReference type="Gene3D" id="3.50.50.60">
    <property type="entry name" value="FAD/NAD(P)-binding domain"/>
    <property type="match status" value="1"/>
</dbReference>
<dbReference type="AlphaFoldDB" id="A0A2U3P4I2"/>
<dbReference type="Proteomes" id="UP000240424">
    <property type="component" value="Unassembled WGS sequence"/>
</dbReference>
<dbReference type="Pfam" id="PF00732">
    <property type="entry name" value="GMC_oxred_N"/>
    <property type="match status" value="1"/>
</dbReference>
<dbReference type="PANTHER" id="PTHR11552">
    <property type="entry name" value="GLUCOSE-METHANOL-CHOLINE GMC OXIDOREDUCTASE"/>
    <property type="match status" value="1"/>
</dbReference>
<reference evidence="8 9" key="1">
    <citation type="submission" date="2017-01" db="EMBL/GenBank/DDBJ databases">
        <authorList>
            <consortium name="Urmite Genomes"/>
        </authorList>
    </citation>
    <scope>NUCLEOTIDE SEQUENCE [LARGE SCALE GENOMIC DNA]</scope>
    <source>
        <strain evidence="8 9">AB215</strain>
    </source>
</reference>
<evidence type="ECO:0000259" key="6">
    <source>
        <dbReference type="Pfam" id="PF00732"/>
    </source>
</evidence>
<evidence type="ECO:0000259" key="7">
    <source>
        <dbReference type="Pfam" id="PF05199"/>
    </source>
</evidence>
<organism evidence="8 9">
    <name type="scientific">Mycobacterium numidiamassiliense</name>
    <dbReference type="NCBI Taxonomy" id="1841861"/>
    <lineage>
        <taxon>Bacteria</taxon>
        <taxon>Bacillati</taxon>
        <taxon>Actinomycetota</taxon>
        <taxon>Actinomycetes</taxon>
        <taxon>Mycobacteriales</taxon>
        <taxon>Mycobacteriaceae</taxon>
        <taxon>Mycobacterium</taxon>
    </lineage>
</organism>
<dbReference type="STRING" id="1841861.GCA_900157365_05043"/>
<dbReference type="InterPro" id="IPR012132">
    <property type="entry name" value="GMC_OxRdtase"/>
</dbReference>
<dbReference type="SUPFAM" id="SSF51905">
    <property type="entry name" value="FAD/NAD(P)-binding domain"/>
    <property type="match status" value="1"/>
</dbReference>
<evidence type="ECO:0000313" key="8">
    <source>
        <dbReference type="EMBL" id="SPM38663.1"/>
    </source>
</evidence>
<dbReference type="GO" id="GO:0050660">
    <property type="term" value="F:flavin adenine dinucleotide binding"/>
    <property type="evidence" value="ECO:0007669"/>
    <property type="project" value="InterPro"/>
</dbReference>
<comment type="cofactor">
    <cofactor evidence="1 5">
        <name>FAD</name>
        <dbReference type="ChEBI" id="CHEBI:57692"/>
    </cofactor>
</comment>
<gene>
    <name evidence="8" type="ORF">MNAB215_840</name>
</gene>
<dbReference type="SUPFAM" id="SSF54373">
    <property type="entry name" value="FAD-linked reductases, C-terminal domain"/>
    <property type="match status" value="1"/>
</dbReference>
<dbReference type="NCBIfam" id="TIGR03970">
    <property type="entry name" value="Rv0697"/>
    <property type="match status" value="1"/>
</dbReference>
<accession>A0A2U3P4I2</accession>
<proteinExistence type="inferred from homology"/>
<dbReference type="PIRSF" id="PIRSF000137">
    <property type="entry name" value="Alcohol_oxidase"/>
    <property type="match status" value="1"/>
</dbReference>
<evidence type="ECO:0000256" key="3">
    <source>
        <dbReference type="ARBA" id="ARBA00022630"/>
    </source>
</evidence>
<dbReference type="InterPro" id="IPR000172">
    <property type="entry name" value="GMC_OxRdtase_N"/>
</dbReference>
<name>A0A2U3P4I2_9MYCO</name>
<keyword evidence="3" id="KW-0285">Flavoprotein</keyword>
<feature type="domain" description="Glucose-methanol-choline oxidoreductase N-terminal" evidence="6">
    <location>
        <begin position="21"/>
        <end position="310"/>
    </location>
</feature>
<keyword evidence="9" id="KW-1185">Reference proteome</keyword>
<feature type="non-terminal residue" evidence="8">
    <location>
        <position position="1"/>
    </location>
</feature>
<dbReference type="Pfam" id="PF05199">
    <property type="entry name" value="GMC_oxred_C"/>
    <property type="match status" value="1"/>
</dbReference>
<dbReference type="Gene3D" id="3.30.410.40">
    <property type="match status" value="1"/>
</dbReference>
<comment type="similarity">
    <text evidence="2">Belongs to the GMC oxidoreductase family.</text>
</comment>
<keyword evidence="4 5" id="KW-0274">FAD</keyword>
<evidence type="ECO:0000313" key="9">
    <source>
        <dbReference type="Proteomes" id="UP000240424"/>
    </source>
</evidence>
<evidence type="ECO:0000256" key="4">
    <source>
        <dbReference type="ARBA" id="ARBA00022827"/>
    </source>
</evidence>
<evidence type="ECO:0000256" key="1">
    <source>
        <dbReference type="ARBA" id="ARBA00001974"/>
    </source>
</evidence>
<feature type="binding site" evidence="5">
    <location>
        <position position="463"/>
    </location>
    <ligand>
        <name>FAD</name>
        <dbReference type="ChEBI" id="CHEBI:57692"/>
    </ligand>
</feature>
<sequence>VHSNRRSGPSPALTAAASHSDVLIVGAGSAGSVVAERLSADPSRTVTVIEAGPDPSEPGLLAQTANGLQLPIGAGSPLVQRYETQLTDRPVRLAPIVRGAAVGGSGAINGGYFCRGLPRDFDRTAIDGWAWSDVVDHFRAIETDLDFTGPAHGDKGPIRVRRTREMTGVTEAFVSAAQRAGFGWIADLNDCGPRPVSGVGAVPLNIVDGVRIGSGAGYLIPALQRPNLTLLARTQAMELRFDGACAVGVDALGPQGPISLSADRIVLCSGAIQSAHLLMLSGVGDEAMLRAAGVPVVAPLPVGRYCSDHPEWVLPTNWTVATGRPVLEVVLSTDDIEIRPYTGGFVAMTGDGTPGHPDWPHIGVALMQPRARGRITLLSPDPGVPPRIEHHYDSEPDDVAALRRGSELARELAGAATHVGSPQWATSQHLCASAPMGVDGDPRAVVDHRCRVRGIENLWVIDGSILPNITSRGPHATIVMLGHRAAQFVG</sequence>
<dbReference type="PANTHER" id="PTHR11552:SF147">
    <property type="entry name" value="CHOLINE DEHYDROGENASE, MITOCHONDRIAL"/>
    <property type="match status" value="1"/>
</dbReference>
<dbReference type="InterPro" id="IPR036188">
    <property type="entry name" value="FAD/NAD-bd_sf"/>
</dbReference>
<dbReference type="InterPro" id="IPR023978">
    <property type="entry name" value="GMC_oxidoreductase_bact"/>
</dbReference>
<evidence type="ECO:0000256" key="5">
    <source>
        <dbReference type="PIRSR" id="PIRSR000137-2"/>
    </source>
</evidence>
<dbReference type="EMBL" id="FUEZ01000003">
    <property type="protein sequence ID" value="SPM38663.1"/>
    <property type="molecule type" value="Genomic_DNA"/>
</dbReference>
<feature type="domain" description="Glucose-methanol-choline oxidoreductase C-terminal" evidence="7">
    <location>
        <begin position="369"/>
        <end position="482"/>
    </location>
</feature>
<protein>
    <submittedName>
        <fullName evidence="8">Choline dehydrogenase or related flavoprotein</fullName>
    </submittedName>
</protein>
<evidence type="ECO:0000256" key="2">
    <source>
        <dbReference type="ARBA" id="ARBA00010790"/>
    </source>
</evidence>